<feature type="compositionally biased region" description="Polar residues" evidence="1">
    <location>
        <begin position="55"/>
        <end position="64"/>
    </location>
</feature>
<organism evidence="3 4">
    <name type="scientific">Drosophila ananassae</name>
    <name type="common">Fruit fly</name>
    <dbReference type="NCBI Taxonomy" id="7217"/>
    <lineage>
        <taxon>Eukaryota</taxon>
        <taxon>Metazoa</taxon>
        <taxon>Ecdysozoa</taxon>
        <taxon>Arthropoda</taxon>
        <taxon>Hexapoda</taxon>
        <taxon>Insecta</taxon>
        <taxon>Pterygota</taxon>
        <taxon>Neoptera</taxon>
        <taxon>Endopterygota</taxon>
        <taxon>Diptera</taxon>
        <taxon>Brachycera</taxon>
        <taxon>Muscomorpha</taxon>
        <taxon>Ephydroidea</taxon>
        <taxon>Drosophilidae</taxon>
        <taxon>Drosophila</taxon>
        <taxon>Sophophora</taxon>
    </lineage>
</organism>
<feature type="compositionally biased region" description="Polar residues" evidence="1">
    <location>
        <begin position="109"/>
        <end position="121"/>
    </location>
</feature>
<reference evidence="3 4" key="1">
    <citation type="journal article" date="2007" name="Nature">
        <title>Evolution of genes and genomes on the Drosophila phylogeny.</title>
        <authorList>
            <consortium name="Drosophila 12 Genomes Consortium"/>
            <person name="Clark A.G."/>
            <person name="Eisen M.B."/>
            <person name="Smith D.R."/>
            <person name="Bergman C.M."/>
            <person name="Oliver B."/>
            <person name="Markow T.A."/>
            <person name="Kaufman T.C."/>
            <person name="Kellis M."/>
            <person name="Gelbart W."/>
            <person name="Iyer V.N."/>
            <person name="Pollard D.A."/>
            <person name="Sackton T.B."/>
            <person name="Larracuente A.M."/>
            <person name="Singh N.D."/>
            <person name="Abad J.P."/>
            <person name="Abt D.N."/>
            <person name="Adryan B."/>
            <person name="Aguade M."/>
            <person name="Akashi H."/>
            <person name="Anderson W.W."/>
            <person name="Aquadro C.F."/>
            <person name="Ardell D.H."/>
            <person name="Arguello R."/>
            <person name="Artieri C.G."/>
            <person name="Barbash D.A."/>
            <person name="Barker D."/>
            <person name="Barsanti P."/>
            <person name="Batterham P."/>
            <person name="Batzoglou S."/>
            <person name="Begun D."/>
            <person name="Bhutkar A."/>
            <person name="Blanco E."/>
            <person name="Bosak S.A."/>
            <person name="Bradley R.K."/>
            <person name="Brand A.D."/>
            <person name="Brent M.R."/>
            <person name="Brooks A.N."/>
            <person name="Brown R.H."/>
            <person name="Butlin R.K."/>
            <person name="Caggese C."/>
            <person name="Calvi B.R."/>
            <person name="Bernardo de Carvalho A."/>
            <person name="Caspi A."/>
            <person name="Castrezana S."/>
            <person name="Celniker S.E."/>
            <person name="Chang J.L."/>
            <person name="Chapple C."/>
            <person name="Chatterji S."/>
            <person name="Chinwalla A."/>
            <person name="Civetta A."/>
            <person name="Clifton S.W."/>
            <person name="Comeron J.M."/>
            <person name="Costello J.C."/>
            <person name="Coyne J.A."/>
            <person name="Daub J."/>
            <person name="David R.G."/>
            <person name="Delcher A.L."/>
            <person name="Delehaunty K."/>
            <person name="Do C.B."/>
            <person name="Ebling H."/>
            <person name="Edwards K."/>
            <person name="Eickbush T."/>
            <person name="Evans J.D."/>
            <person name="Filipski A."/>
            <person name="Findeiss S."/>
            <person name="Freyhult E."/>
            <person name="Fulton L."/>
            <person name="Fulton R."/>
            <person name="Garcia A.C."/>
            <person name="Gardiner A."/>
            <person name="Garfield D.A."/>
            <person name="Garvin B.E."/>
            <person name="Gibson G."/>
            <person name="Gilbert D."/>
            <person name="Gnerre S."/>
            <person name="Godfrey J."/>
            <person name="Good R."/>
            <person name="Gotea V."/>
            <person name="Gravely B."/>
            <person name="Greenberg A.J."/>
            <person name="Griffiths-Jones S."/>
            <person name="Gross S."/>
            <person name="Guigo R."/>
            <person name="Gustafson E.A."/>
            <person name="Haerty W."/>
            <person name="Hahn M.W."/>
            <person name="Halligan D.L."/>
            <person name="Halpern A.L."/>
            <person name="Halter G.M."/>
            <person name="Han M.V."/>
            <person name="Heger A."/>
            <person name="Hillier L."/>
            <person name="Hinrichs A.S."/>
            <person name="Holmes I."/>
            <person name="Hoskins R.A."/>
            <person name="Hubisz M.J."/>
            <person name="Hultmark D."/>
            <person name="Huntley M.A."/>
            <person name="Jaffe D.B."/>
            <person name="Jagadeeshan S."/>
            <person name="Jeck W.R."/>
            <person name="Johnson J."/>
            <person name="Jones C.D."/>
            <person name="Jordan W.C."/>
            <person name="Karpen G.H."/>
            <person name="Kataoka E."/>
            <person name="Keightley P.D."/>
            <person name="Kheradpour P."/>
            <person name="Kirkness E.F."/>
            <person name="Koerich L.B."/>
            <person name="Kristiansen K."/>
            <person name="Kudrna D."/>
            <person name="Kulathinal R.J."/>
            <person name="Kumar S."/>
            <person name="Kwok R."/>
            <person name="Lander E."/>
            <person name="Langley C.H."/>
            <person name="Lapoint R."/>
            <person name="Lazzaro B.P."/>
            <person name="Lee S.J."/>
            <person name="Levesque L."/>
            <person name="Li R."/>
            <person name="Lin C.F."/>
            <person name="Lin M.F."/>
            <person name="Lindblad-Toh K."/>
            <person name="Llopart A."/>
            <person name="Long M."/>
            <person name="Low L."/>
            <person name="Lozovsky E."/>
            <person name="Lu J."/>
            <person name="Luo M."/>
            <person name="Machado C.A."/>
            <person name="Makalowski W."/>
            <person name="Marzo M."/>
            <person name="Matsuda M."/>
            <person name="Matzkin L."/>
            <person name="McAllister B."/>
            <person name="McBride C.S."/>
            <person name="McKernan B."/>
            <person name="McKernan K."/>
            <person name="Mendez-Lago M."/>
            <person name="Minx P."/>
            <person name="Mollenhauer M.U."/>
            <person name="Montooth K."/>
            <person name="Mount S.M."/>
            <person name="Mu X."/>
            <person name="Myers E."/>
            <person name="Negre B."/>
            <person name="Newfeld S."/>
            <person name="Nielsen R."/>
            <person name="Noor M.A."/>
            <person name="O'Grady P."/>
            <person name="Pachter L."/>
            <person name="Papaceit M."/>
            <person name="Parisi M.J."/>
            <person name="Parisi M."/>
            <person name="Parts L."/>
            <person name="Pedersen J.S."/>
            <person name="Pesole G."/>
            <person name="Phillippy A.M."/>
            <person name="Ponting C.P."/>
            <person name="Pop M."/>
            <person name="Porcelli D."/>
            <person name="Powell J.R."/>
            <person name="Prohaska S."/>
            <person name="Pruitt K."/>
            <person name="Puig M."/>
            <person name="Quesneville H."/>
            <person name="Ram K.R."/>
            <person name="Rand D."/>
            <person name="Rasmussen M.D."/>
            <person name="Reed L.K."/>
            <person name="Reenan R."/>
            <person name="Reily A."/>
            <person name="Remington K.A."/>
            <person name="Rieger T.T."/>
            <person name="Ritchie M.G."/>
            <person name="Robin C."/>
            <person name="Rogers Y.H."/>
            <person name="Rohde C."/>
            <person name="Rozas J."/>
            <person name="Rubenfield M.J."/>
            <person name="Ruiz A."/>
            <person name="Russo S."/>
            <person name="Salzberg S.L."/>
            <person name="Sanchez-Gracia A."/>
            <person name="Saranga D.J."/>
            <person name="Sato H."/>
            <person name="Schaeffer S.W."/>
            <person name="Schatz M.C."/>
            <person name="Schlenke T."/>
            <person name="Schwartz R."/>
            <person name="Segarra C."/>
            <person name="Singh R.S."/>
            <person name="Sirot L."/>
            <person name="Sirota M."/>
            <person name="Sisneros N.B."/>
            <person name="Smith C.D."/>
            <person name="Smith T.F."/>
            <person name="Spieth J."/>
            <person name="Stage D.E."/>
            <person name="Stark A."/>
            <person name="Stephan W."/>
            <person name="Strausberg R.L."/>
            <person name="Strempel S."/>
            <person name="Sturgill D."/>
            <person name="Sutton G."/>
            <person name="Sutton G.G."/>
            <person name="Tao W."/>
            <person name="Teichmann S."/>
            <person name="Tobari Y.N."/>
            <person name="Tomimura Y."/>
            <person name="Tsolas J.M."/>
            <person name="Valente V.L."/>
            <person name="Venter E."/>
            <person name="Venter J.C."/>
            <person name="Vicario S."/>
            <person name="Vieira F.G."/>
            <person name="Vilella A.J."/>
            <person name="Villasante A."/>
            <person name="Walenz B."/>
            <person name="Wang J."/>
            <person name="Wasserman M."/>
            <person name="Watts T."/>
            <person name="Wilson D."/>
            <person name="Wilson R.K."/>
            <person name="Wing R.A."/>
            <person name="Wolfner M.F."/>
            <person name="Wong A."/>
            <person name="Wong G.K."/>
            <person name="Wu C.I."/>
            <person name="Wu G."/>
            <person name="Yamamoto D."/>
            <person name="Yang H.P."/>
            <person name="Yang S.P."/>
            <person name="Yorke J.A."/>
            <person name="Yoshida K."/>
            <person name="Zdobnov E."/>
            <person name="Zhang P."/>
            <person name="Zhang Y."/>
            <person name="Zimin A.V."/>
            <person name="Baldwin J."/>
            <person name="Abdouelleil A."/>
            <person name="Abdulkadir J."/>
            <person name="Abebe A."/>
            <person name="Abera B."/>
            <person name="Abreu J."/>
            <person name="Acer S.C."/>
            <person name="Aftuck L."/>
            <person name="Alexander A."/>
            <person name="An P."/>
            <person name="Anderson E."/>
            <person name="Anderson S."/>
            <person name="Arachi H."/>
            <person name="Azer M."/>
            <person name="Bachantsang P."/>
            <person name="Barry A."/>
            <person name="Bayul T."/>
            <person name="Berlin A."/>
            <person name="Bessette D."/>
            <person name="Bloom T."/>
            <person name="Blye J."/>
            <person name="Boguslavskiy L."/>
            <person name="Bonnet C."/>
            <person name="Boukhgalter B."/>
            <person name="Bourzgui I."/>
            <person name="Brown A."/>
            <person name="Cahill P."/>
            <person name="Channer S."/>
            <person name="Cheshatsang Y."/>
            <person name="Chuda L."/>
            <person name="Citroen M."/>
            <person name="Collymore A."/>
            <person name="Cooke P."/>
            <person name="Costello M."/>
            <person name="D'Aco K."/>
            <person name="Daza R."/>
            <person name="De Haan G."/>
            <person name="DeGray S."/>
            <person name="DeMaso C."/>
            <person name="Dhargay N."/>
            <person name="Dooley K."/>
            <person name="Dooley E."/>
            <person name="Doricent M."/>
            <person name="Dorje P."/>
            <person name="Dorjee K."/>
            <person name="Dupes A."/>
            <person name="Elong R."/>
            <person name="Falk J."/>
            <person name="Farina A."/>
            <person name="Faro S."/>
            <person name="Ferguson D."/>
            <person name="Fisher S."/>
            <person name="Foley C.D."/>
            <person name="Franke A."/>
            <person name="Friedrich D."/>
            <person name="Gadbois L."/>
            <person name="Gearin G."/>
            <person name="Gearin C.R."/>
            <person name="Giannoukos G."/>
            <person name="Goode T."/>
            <person name="Graham J."/>
            <person name="Grandbois E."/>
            <person name="Grewal S."/>
            <person name="Gyaltsen K."/>
            <person name="Hafez N."/>
            <person name="Hagos B."/>
            <person name="Hall J."/>
            <person name="Henson C."/>
            <person name="Hollinger A."/>
            <person name="Honan T."/>
            <person name="Huard M.D."/>
            <person name="Hughes L."/>
            <person name="Hurhula B."/>
            <person name="Husby M.E."/>
            <person name="Kamat A."/>
            <person name="Kanga B."/>
            <person name="Kashin S."/>
            <person name="Khazanovich D."/>
            <person name="Kisner P."/>
            <person name="Lance K."/>
            <person name="Lara M."/>
            <person name="Lee W."/>
            <person name="Lennon N."/>
            <person name="Letendre F."/>
            <person name="LeVine R."/>
            <person name="Lipovsky A."/>
            <person name="Liu X."/>
            <person name="Liu J."/>
            <person name="Liu S."/>
            <person name="Lokyitsang T."/>
            <person name="Lokyitsang Y."/>
            <person name="Lubonja R."/>
            <person name="Lui A."/>
            <person name="MacDonald P."/>
            <person name="Magnisalis V."/>
            <person name="Maru K."/>
            <person name="Matthews C."/>
            <person name="McCusker W."/>
            <person name="McDonough S."/>
            <person name="Mehta T."/>
            <person name="Meldrim J."/>
            <person name="Meneus L."/>
            <person name="Mihai O."/>
            <person name="Mihalev A."/>
            <person name="Mihova T."/>
            <person name="Mittelman R."/>
            <person name="Mlenga V."/>
            <person name="Montmayeur A."/>
            <person name="Mulrain L."/>
            <person name="Navidi A."/>
            <person name="Naylor J."/>
            <person name="Negash T."/>
            <person name="Nguyen T."/>
            <person name="Nguyen N."/>
            <person name="Nicol R."/>
            <person name="Norbu C."/>
            <person name="Norbu N."/>
            <person name="Novod N."/>
            <person name="O'Neill B."/>
            <person name="Osman S."/>
            <person name="Markiewicz E."/>
            <person name="Oyono O.L."/>
            <person name="Patti C."/>
            <person name="Phunkhang P."/>
            <person name="Pierre F."/>
            <person name="Priest M."/>
            <person name="Raghuraman S."/>
            <person name="Rege F."/>
            <person name="Reyes R."/>
            <person name="Rise C."/>
            <person name="Rogov P."/>
            <person name="Ross K."/>
            <person name="Ryan E."/>
            <person name="Settipalli S."/>
            <person name="Shea T."/>
            <person name="Sherpa N."/>
            <person name="Shi L."/>
            <person name="Shih D."/>
            <person name="Sparrow T."/>
            <person name="Spaulding J."/>
            <person name="Stalker J."/>
            <person name="Stange-Thomann N."/>
            <person name="Stavropoulos S."/>
            <person name="Stone C."/>
            <person name="Strader C."/>
            <person name="Tesfaye S."/>
            <person name="Thomson T."/>
            <person name="Thoulutsang Y."/>
            <person name="Thoulutsang D."/>
            <person name="Topham K."/>
            <person name="Topping I."/>
            <person name="Tsamla T."/>
            <person name="Vassiliev H."/>
            <person name="Vo A."/>
            <person name="Wangchuk T."/>
            <person name="Wangdi T."/>
            <person name="Weiand M."/>
            <person name="Wilkinson J."/>
            <person name="Wilson A."/>
            <person name="Yadav S."/>
            <person name="Young G."/>
            <person name="Yu Q."/>
            <person name="Zembek L."/>
            <person name="Zhong D."/>
            <person name="Zimmer A."/>
            <person name="Zwirko Z."/>
            <person name="Jaffe D.B."/>
            <person name="Alvarez P."/>
            <person name="Brockman W."/>
            <person name="Butler J."/>
            <person name="Chin C."/>
            <person name="Gnerre S."/>
            <person name="Grabherr M."/>
            <person name="Kleber M."/>
            <person name="Mauceli E."/>
            <person name="MacCallum I."/>
        </authorList>
    </citation>
    <scope>NUCLEOTIDE SEQUENCE [LARGE SCALE GENOMIC DNA]</scope>
    <source>
        <strain evidence="4">Tucson 14024-0371.13</strain>
    </source>
</reference>
<feature type="compositionally biased region" description="Polar residues" evidence="1">
    <location>
        <begin position="395"/>
        <end position="412"/>
    </location>
</feature>
<feature type="region of interest" description="Disordered" evidence="1">
    <location>
        <begin position="983"/>
        <end position="1036"/>
    </location>
</feature>
<feature type="compositionally biased region" description="Low complexity" evidence="1">
    <location>
        <begin position="381"/>
        <end position="394"/>
    </location>
</feature>
<feature type="compositionally biased region" description="Low complexity" evidence="1">
    <location>
        <begin position="1394"/>
        <end position="1410"/>
    </location>
</feature>
<feature type="region of interest" description="Disordered" evidence="1">
    <location>
        <begin position="462"/>
        <end position="493"/>
    </location>
</feature>
<sequence>MELDPPMSSGLMSCVRENSPPLEPELDVTDGGAGIGAGGPMSLPPEGGRSHGGAVTSTPISSPVNDGHEPTTAEQQQQQHQQQQQQQKRRRFHPLRNLRRIFRRRTINSSADSPANSICQSPGQGTGIGPGPGSCNTLPPPTSSSSEKNLRNVLASPPGSPRNKSHPLPEGSYQTQSLPKSKSYGSHRDELLSVLLGKKRATKQAQQQHSLDSQVQQQSHSQPSQSQSQQEAMFQAQQRQPRGVAIFPDVIGLSRSSYFPTGEHYQQRHLRSVGDSSQELICAEREGVTGSGGSGAGSGAVDISDSQRSLSEGRLLDVDGDYSRDQLSQSHDSVFSESATASSLSIILKAELTDVLRKRRNRPDASDEDLGLPRSPASPQRRAAGGNSSRNNSGVSHHQTSSVSMLSVNSNEAETEDSQSSMHQRHHSRVSTSSSISVSSDILRSHNEDDVDAVGGERHRLSHAAAKHKMAIRPAKKKGPTRQHRMTLETSIPEANEDVLKMSPGLRGVHETELKTKTRSLPPKSLTAISIPPGNALTTTKRTKTIEQTQTTVTSSSSSSTTSQVFGRRTMKTTNTLLENRGESSTDGDDILERDATESGFLRRLIHRNSKRSIARANDGLEDTDSSQSVAKKLQISTSCLEAAAREPLSMPDKSRSATSHEQHIQETRQTIKREIHNEGKHGLNAMVSNYGVHPQPPTALKPKSGPAARQRYVPQELGAGTLVQEKMSPGNDVTNLLSKSSRGNDTFQSTTLVREQQTKVETHSSGHFESRKPRIVGLSAFQQKLSRSTDSVGQHSSSSNSLETSTDEPSPLYYEEKQRKTVEKSRSFRNYQEDGVDSQGSGSGVVHNNMPSLPDLSLSFRVPSTYYKQSPQSPCSPMSPNAKCVSLGFEINDNKLLQARAESTGQLVTPKSPGAAKLLVGSGASGPTNISQIEQNIDMIVKSPLVSVLRKSTVITTTEKEPSPPPKQRPRVLDLGVAKVAAAAPGPSPSPASPLTKSAKLSNSPPTTPAKSQGTSSGHNSRRNSSNVEATGEPEFMKIQLNRVDQARLHQKTNHLVLAKNLKSPEDRSQSSDDLSFRRNSGEGLTGIEIVEKPLSSVVPVPNLGRQLRSVSANSVRTSYGSSCERLATPVTPGTPSSPATPLTPGTPKNKVVAKETKEQAGSPRESVKSNRLSLEDRKRLFLNEEKLEKTKVTEHRRKSIPKVDTTAVAAPPTPSVTPATPALPISPVEQPEVNGNTSPTTSNPVVLRKKSFASCNGNPTSKDDPTPELMKVFARRSLKVKDEEVMVTVTQQQPVPIKKMPPTQSVDSDKENQSNSEEKLDKLAATPQTNGGEAGKVISHNHHHHPSSNRNSVADFRNLNNNNNQGSKVTSVQAQAQQQQKVVSYLPPIKVSNSGRNSLNNNNNNNGGVSKPVGERFSLQLKQATPTVTTPSPTTPPATGAGSGATAPSKPIERSATVGEFKGIHQRRAEWEQRAKEALK</sequence>
<evidence type="ECO:0000313" key="4">
    <source>
        <dbReference type="Proteomes" id="UP000007801"/>
    </source>
</evidence>
<dbReference type="Pfam" id="PF15893">
    <property type="entry name" value="DUF4739"/>
    <property type="match status" value="1"/>
</dbReference>
<evidence type="ECO:0000256" key="1">
    <source>
        <dbReference type="SAM" id="MobiDB-lite"/>
    </source>
</evidence>
<feature type="compositionally biased region" description="Polar residues" evidence="1">
    <location>
        <begin position="1133"/>
        <end position="1142"/>
    </location>
</feature>
<feature type="compositionally biased region" description="Polar residues" evidence="1">
    <location>
        <begin position="1235"/>
        <end position="1246"/>
    </location>
</feature>
<dbReference type="EMBL" id="CH902619">
    <property type="protein sequence ID" value="EDV38091.2"/>
    <property type="molecule type" value="Genomic_DNA"/>
</dbReference>
<dbReference type="OrthoDB" id="6621371at2759"/>
<feature type="compositionally biased region" description="Low complexity" evidence="1">
    <location>
        <begin position="1207"/>
        <end position="1224"/>
    </location>
</feature>
<feature type="compositionally biased region" description="Polar residues" evidence="1">
    <location>
        <begin position="787"/>
        <end position="796"/>
    </location>
</feature>
<feature type="region of interest" description="Disordered" evidence="1">
    <location>
        <begin position="787"/>
        <end position="826"/>
    </location>
</feature>
<feature type="region of interest" description="Disordered" evidence="1">
    <location>
        <begin position="645"/>
        <end position="669"/>
    </location>
</feature>
<protein>
    <recommendedName>
        <fullName evidence="2">DUF4739 domain-containing protein</fullName>
    </recommendedName>
</protein>
<dbReference type="Proteomes" id="UP000007801">
    <property type="component" value="Unassembled WGS sequence"/>
</dbReference>
<feature type="region of interest" description="Disordered" evidence="1">
    <location>
        <begin position="359"/>
        <end position="440"/>
    </location>
</feature>
<dbReference type="eggNOG" id="ENOG502SAJG">
    <property type="taxonomic scope" value="Eukaryota"/>
</dbReference>
<feature type="compositionally biased region" description="Basic residues" evidence="1">
    <location>
        <begin position="87"/>
        <end position="106"/>
    </location>
</feature>
<feature type="region of interest" description="Disordered" evidence="1">
    <location>
        <begin position="1125"/>
        <end position="1174"/>
    </location>
</feature>
<feature type="region of interest" description="Disordered" evidence="1">
    <location>
        <begin position="545"/>
        <end position="566"/>
    </location>
</feature>
<feature type="region of interest" description="Disordered" evidence="1">
    <location>
        <begin position="1"/>
        <end position="241"/>
    </location>
</feature>
<feature type="compositionally biased region" description="Basic and acidic residues" evidence="1">
    <location>
        <begin position="1064"/>
        <end position="1082"/>
    </location>
</feature>
<accession>B3MIL5</accession>
<feature type="region of interest" description="Disordered" evidence="1">
    <location>
        <begin position="1194"/>
        <end position="1249"/>
    </location>
</feature>
<gene>
    <name evidence="3" type="primary">Dana\GF11079</name>
    <name evidence="3" type="synonym">dana_GLEANR_11152</name>
    <name evidence="3" type="ORF">GF11079</name>
</gene>
<feature type="compositionally biased region" description="Basic residues" evidence="1">
    <location>
        <begin position="462"/>
        <end position="485"/>
    </location>
</feature>
<feature type="compositionally biased region" description="Polar residues" evidence="1">
    <location>
        <begin position="996"/>
        <end position="1020"/>
    </location>
</feature>
<feature type="compositionally biased region" description="Gly residues" evidence="1">
    <location>
        <begin position="289"/>
        <end position="298"/>
    </location>
</feature>
<dbReference type="InParanoid" id="B3MIL5"/>
<name>B3MIL5_DROAN</name>
<feature type="compositionally biased region" description="Low complexity" evidence="1">
    <location>
        <begin position="1426"/>
        <end position="1451"/>
    </location>
</feature>
<dbReference type="FunCoup" id="B3MIL5">
    <property type="interactions" value="30"/>
</dbReference>
<feature type="compositionally biased region" description="Low complexity" evidence="1">
    <location>
        <begin position="204"/>
        <end position="240"/>
    </location>
</feature>
<feature type="compositionally biased region" description="Basic and acidic residues" evidence="1">
    <location>
        <begin position="653"/>
        <end position="669"/>
    </location>
</feature>
<feature type="compositionally biased region" description="Low complexity" evidence="1">
    <location>
        <begin position="430"/>
        <end position="440"/>
    </location>
</feature>
<feature type="region of interest" description="Disordered" evidence="1">
    <location>
        <begin position="1059"/>
        <end position="1082"/>
    </location>
</feature>
<feature type="compositionally biased region" description="Polar residues" evidence="1">
    <location>
        <begin position="1360"/>
        <end position="1374"/>
    </location>
</feature>
<feature type="region of interest" description="Disordered" evidence="1">
    <location>
        <begin position="287"/>
        <end position="309"/>
    </location>
</feature>
<evidence type="ECO:0000259" key="2">
    <source>
        <dbReference type="Pfam" id="PF15893"/>
    </source>
</evidence>
<evidence type="ECO:0000313" key="3">
    <source>
        <dbReference type="EMBL" id="EDV38091.2"/>
    </source>
</evidence>
<feature type="compositionally biased region" description="Basic and acidic residues" evidence="1">
    <location>
        <begin position="815"/>
        <end position="826"/>
    </location>
</feature>
<feature type="region of interest" description="Disordered" evidence="1">
    <location>
        <begin position="1293"/>
        <end position="1466"/>
    </location>
</feature>
<feature type="compositionally biased region" description="Low complexity" evidence="1">
    <location>
        <begin position="75"/>
        <end position="86"/>
    </location>
</feature>
<feature type="compositionally biased region" description="Low complexity" evidence="1">
    <location>
        <begin position="546"/>
        <end position="564"/>
    </location>
</feature>
<dbReference type="HOGENOM" id="CLU_003724_0_0_1"/>
<feature type="compositionally biased region" description="Polar residues" evidence="1">
    <location>
        <begin position="172"/>
        <end position="184"/>
    </location>
</feature>
<dbReference type="InterPro" id="IPR031764">
    <property type="entry name" value="DUF4739"/>
</dbReference>
<dbReference type="STRING" id="7217.B3MIL5"/>
<feature type="domain" description="DUF4739" evidence="2">
    <location>
        <begin position="731"/>
        <end position="958"/>
    </location>
</feature>
<keyword evidence="4" id="KW-1185">Reference proteome</keyword>
<feature type="compositionally biased region" description="Basic and acidic residues" evidence="1">
    <location>
        <begin position="1309"/>
        <end position="1324"/>
    </location>
</feature>
<proteinExistence type="predicted"/>